<accession>A0A2K5AU11</accession>
<proteinExistence type="predicted"/>
<dbReference type="Proteomes" id="UP000001940">
    <property type="component" value="Chromosome X"/>
</dbReference>
<evidence type="ECO:0000313" key="1">
    <source>
        <dbReference type="EMBL" id="SPC48663.2"/>
    </source>
</evidence>
<name>A0A2K5AU11_CAEEL</name>
<sequence>MWIIMHIIF</sequence>
<reference evidence="1 2" key="1">
    <citation type="journal article" date="1998" name="Science">
        <title>Genome sequence of the nematode C. elegans: a platform for investigating biology.</title>
        <authorList>
            <consortium name="The C. elegans sequencing consortium"/>
            <person name="Sulson J.E."/>
            <person name="Waterston R."/>
        </authorList>
    </citation>
    <scope>NUCLEOTIDE SEQUENCE [LARGE SCALE GENOMIC DNA]</scope>
    <source>
        <strain evidence="1 2">Bristol N2</strain>
    </source>
</reference>
<gene>
    <name evidence="1" type="ORF">CELE_F08B12.11</name>
    <name evidence="1 3" type="ORF">F08B12.11</name>
</gene>
<protein>
    <submittedName>
        <fullName evidence="1">Uncharacterized protein</fullName>
    </submittedName>
</protein>
<evidence type="ECO:0000313" key="3">
    <source>
        <dbReference type="WormBase" id="F08B12.11"/>
    </source>
</evidence>
<keyword evidence="2" id="KW-1185">Reference proteome</keyword>
<organism evidence="1 2">
    <name type="scientific">Caenorhabditis elegans</name>
    <dbReference type="NCBI Taxonomy" id="6239"/>
    <lineage>
        <taxon>Eukaryota</taxon>
        <taxon>Metazoa</taxon>
        <taxon>Ecdysozoa</taxon>
        <taxon>Nematoda</taxon>
        <taxon>Chromadorea</taxon>
        <taxon>Rhabditida</taxon>
        <taxon>Rhabditina</taxon>
        <taxon>Rhabditomorpha</taxon>
        <taxon>Rhabditoidea</taxon>
        <taxon>Rhabditidae</taxon>
        <taxon>Peloderinae</taxon>
        <taxon>Caenorhabditis</taxon>
    </lineage>
</organism>
<dbReference type="WormBase" id="F08B12.11">
    <property type="protein sequence ID" value="CE52550"/>
    <property type="gene ID" value="WBGene00303052"/>
</dbReference>
<evidence type="ECO:0000313" key="2">
    <source>
        <dbReference type="Proteomes" id="UP000001940"/>
    </source>
</evidence>
<dbReference type="InParanoid" id="A0A2K5AU11"/>
<dbReference type="EMBL" id="BX284606">
    <property type="protein sequence ID" value="SPC48663.2"/>
    <property type="molecule type" value="Genomic_DNA"/>
</dbReference>
<dbReference type="AGR" id="WB:WBGene00303052"/>